<evidence type="ECO:0000313" key="1">
    <source>
        <dbReference type="EMBL" id="MCW0483715.1"/>
    </source>
</evidence>
<comment type="caution">
    <text evidence="1">The sequence shown here is derived from an EMBL/GenBank/DDBJ whole genome shotgun (WGS) entry which is preliminary data.</text>
</comment>
<dbReference type="AlphaFoldDB" id="A0AA41YCD5"/>
<evidence type="ECO:0000313" key="2">
    <source>
        <dbReference type="Proteomes" id="UP001163821"/>
    </source>
</evidence>
<sequence length="222" mass="26473">MIIPSPTKQIVAMYQKKWDTLENYVAQENSLRKLFTETYPYNTEMDEVLIKVCSLNDFYSTNIFSPFSVAKHIISIDVDKRLKNNDTNLVNDIAKVNINGKKQFNFYSFATKYCSHHKPKHYPIYDSYVEKLLMALKKQDNFSKFHKSELRVYSNYKDILIKFRTYYNLEEFDLKQIDKYLWQAGKEFFPKSVYSRETSKERFGYTSTMGLSIVKKNSQERH</sequence>
<dbReference type="RefSeq" id="WP_282592308.1">
    <property type="nucleotide sequence ID" value="NZ_JAPAAF010000020.1"/>
</dbReference>
<name>A0AA41YCD5_9BACT</name>
<keyword evidence="2" id="KW-1185">Reference proteome</keyword>
<proteinExistence type="predicted"/>
<protein>
    <submittedName>
        <fullName evidence="1">Uncharacterized protein</fullName>
    </submittedName>
</protein>
<organism evidence="1 2">
    <name type="scientific">Gaoshiqia sediminis</name>
    <dbReference type="NCBI Taxonomy" id="2986998"/>
    <lineage>
        <taxon>Bacteria</taxon>
        <taxon>Pseudomonadati</taxon>
        <taxon>Bacteroidota</taxon>
        <taxon>Bacteroidia</taxon>
        <taxon>Marinilabiliales</taxon>
        <taxon>Prolixibacteraceae</taxon>
        <taxon>Gaoshiqia</taxon>
    </lineage>
</organism>
<accession>A0AA41YCD5</accession>
<gene>
    <name evidence="1" type="ORF">N2K84_13305</name>
</gene>
<reference evidence="1" key="1">
    <citation type="submission" date="2022-10" db="EMBL/GenBank/DDBJ databases">
        <title>Gaoshiqiia sediminis gen. nov., sp. nov., isolated from coastal sediment.</title>
        <authorList>
            <person name="Yu W.X."/>
            <person name="Mu D.S."/>
            <person name="Du J.Z."/>
            <person name="Liang Y.Q."/>
        </authorList>
    </citation>
    <scope>NUCLEOTIDE SEQUENCE</scope>
    <source>
        <strain evidence="1">A06</strain>
    </source>
</reference>
<dbReference type="Proteomes" id="UP001163821">
    <property type="component" value="Unassembled WGS sequence"/>
</dbReference>
<dbReference type="EMBL" id="JAPAAF010000020">
    <property type="protein sequence ID" value="MCW0483715.1"/>
    <property type="molecule type" value="Genomic_DNA"/>
</dbReference>